<accession>A0ABX2AJI9</accession>
<dbReference type="PROSITE" id="PS51898">
    <property type="entry name" value="TYR_RECOMBINASE"/>
    <property type="match status" value="1"/>
</dbReference>
<evidence type="ECO:0000259" key="4">
    <source>
        <dbReference type="PROSITE" id="PS51898"/>
    </source>
</evidence>
<evidence type="ECO:0000313" key="5">
    <source>
        <dbReference type="EMBL" id="NPD90870.1"/>
    </source>
</evidence>
<dbReference type="InterPro" id="IPR013762">
    <property type="entry name" value="Integrase-like_cat_sf"/>
</dbReference>
<dbReference type="Pfam" id="PF00589">
    <property type="entry name" value="Phage_integrase"/>
    <property type="match status" value="1"/>
</dbReference>
<dbReference type="InterPro" id="IPR011010">
    <property type="entry name" value="DNA_brk_join_enz"/>
</dbReference>
<dbReference type="RefSeq" id="WP_172272274.1">
    <property type="nucleotide sequence ID" value="NZ_CASGMU010000001.1"/>
</dbReference>
<keyword evidence="2" id="KW-0238">DNA-binding</keyword>
<evidence type="ECO:0000256" key="1">
    <source>
        <dbReference type="ARBA" id="ARBA00008857"/>
    </source>
</evidence>
<gene>
    <name evidence="5" type="ORF">HPS56_00590</name>
</gene>
<dbReference type="InterPro" id="IPR050090">
    <property type="entry name" value="Tyrosine_recombinase_XerCD"/>
</dbReference>
<feature type="domain" description="Tyr recombinase" evidence="4">
    <location>
        <begin position="215"/>
        <end position="400"/>
    </location>
</feature>
<dbReference type="Gene3D" id="1.10.150.130">
    <property type="match status" value="1"/>
</dbReference>
<comment type="similarity">
    <text evidence="1">Belongs to the 'phage' integrase family.</text>
</comment>
<dbReference type="PANTHER" id="PTHR30349">
    <property type="entry name" value="PHAGE INTEGRASE-RELATED"/>
    <property type="match status" value="1"/>
</dbReference>
<organism evidence="5 6">
    <name type="scientific">Xylanibacter muris</name>
    <dbReference type="NCBI Taxonomy" id="2736290"/>
    <lineage>
        <taxon>Bacteria</taxon>
        <taxon>Pseudomonadati</taxon>
        <taxon>Bacteroidota</taxon>
        <taxon>Bacteroidia</taxon>
        <taxon>Bacteroidales</taxon>
        <taxon>Prevotellaceae</taxon>
        <taxon>Xylanibacter</taxon>
    </lineage>
</organism>
<evidence type="ECO:0000313" key="6">
    <source>
        <dbReference type="Proteomes" id="UP000714420"/>
    </source>
</evidence>
<dbReference type="SUPFAM" id="SSF56349">
    <property type="entry name" value="DNA breaking-rejoining enzymes"/>
    <property type="match status" value="1"/>
</dbReference>
<name>A0ABX2AJI9_9BACT</name>
<dbReference type="Gene3D" id="1.10.443.10">
    <property type="entry name" value="Intergrase catalytic core"/>
    <property type="match status" value="1"/>
</dbReference>
<dbReference type="InterPro" id="IPR002104">
    <property type="entry name" value="Integrase_catalytic"/>
</dbReference>
<comment type="caution">
    <text evidence="5">The sequence shown here is derived from an EMBL/GenBank/DDBJ whole genome shotgun (WGS) entry which is preliminary data.</text>
</comment>
<proteinExistence type="inferred from homology"/>
<dbReference type="Proteomes" id="UP000714420">
    <property type="component" value="Unassembled WGS sequence"/>
</dbReference>
<keyword evidence="3" id="KW-0233">DNA recombination</keyword>
<dbReference type="InterPro" id="IPR025269">
    <property type="entry name" value="SAM-like_dom"/>
</dbReference>
<keyword evidence="6" id="KW-1185">Reference proteome</keyword>
<dbReference type="PANTHER" id="PTHR30349:SF64">
    <property type="entry name" value="PROPHAGE INTEGRASE INTD-RELATED"/>
    <property type="match status" value="1"/>
</dbReference>
<sequence>MTTVKLKFRPSAVAGREGTLYYQIARHRAVSCVKTPYRIYPDEWDSGSGIICNGNVKSRMPFLQLVRDCVGWELRQIRNVALLMERREKESGETVLMSDILAAIRRIKPCQTVFVFMQSRITRLIRMNRIGTANTCSSTLRSFMRFRCNEDLSFESVTAEMMVIYEKYLQSHGLLRNTTSFYMRTMRTVYNLAVEQGLTDDKDVFRNVYTGFDKTDKRAISLKDIKAIRQLDLSFSRSLSFSRDLFLLSFYMRGMPFVDMAYLRKSDLKGGFVVYCRRKTRQRLTIKWELQMQAIIERYAGETSSTPYLLPIIRTEDGMEYRQYQSVLHNVNRSLKRIAVMAGLGIPLTMYVARHTWATVARKMNIPMSVISEGMGHDSEKTTQIYLASIDTSEICRANRRILNSLQ</sequence>
<protein>
    <submittedName>
        <fullName evidence="5">Site-specific integrase</fullName>
    </submittedName>
</protein>
<dbReference type="InterPro" id="IPR010998">
    <property type="entry name" value="Integrase_recombinase_N"/>
</dbReference>
<evidence type="ECO:0000256" key="2">
    <source>
        <dbReference type="ARBA" id="ARBA00023125"/>
    </source>
</evidence>
<dbReference type="Pfam" id="PF13102">
    <property type="entry name" value="Phage_int_SAM_5"/>
    <property type="match status" value="1"/>
</dbReference>
<evidence type="ECO:0000256" key="3">
    <source>
        <dbReference type="ARBA" id="ARBA00023172"/>
    </source>
</evidence>
<reference evidence="5 6" key="1">
    <citation type="submission" date="2020-05" db="EMBL/GenBank/DDBJ databases">
        <title>Distinct polysaccharide utilization as determinants for interspecies competition between intestinal Prevotella spp.</title>
        <authorList>
            <person name="Galvez E.J.C."/>
            <person name="Iljazovic A."/>
            <person name="Strowig T."/>
        </authorList>
    </citation>
    <scope>NUCLEOTIDE SEQUENCE [LARGE SCALE GENOMIC DNA]</scope>
    <source>
        <strain evidence="5 6">PMUR</strain>
    </source>
</reference>
<dbReference type="EMBL" id="JABKKF010000001">
    <property type="protein sequence ID" value="NPD90870.1"/>
    <property type="molecule type" value="Genomic_DNA"/>
</dbReference>